<dbReference type="InterPro" id="IPR011051">
    <property type="entry name" value="RmlC_Cupin_sf"/>
</dbReference>
<dbReference type="RefSeq" id="WP_146390547.1">
    <property type="nucleotide sequence ID" value="NZ_SJPK01000003.1"/>
</dbReference>
<evidence type="ECO:0000256" key="4">
    <source>
        <dbReference type="ARBA" id="ARBA00019595"/>
    </source>
</evidence>
<feature type="active site" description="Proton acceptor" evidence="8">
    <location>
        <position position="62"/>
    </location>
</feature>
<dbReference type="GO" id="GO:0005829">
    <property type="term" value="C:cytosol"/>
    <property type="evidence" value="ECO:0007669"/>
    <property type="project" value="TreeGrafter"/>
</dbReference>
<dbReference type="Pfam" id="PF00908">
    <property type="entry name" value="dTDP_sugar_isom"/>
    <property type="match status" value="1"/>
</dbReference>
<keyword evidence="10" id="KW-0413">Isomerase</keyword>
<evidence type="ECO:0000256" key="7">
    <source>
        <dbReference type="ARBA" id="ARBA00033311"/>
    </source>
</evidence>
<evidence type="ECO:0000313" key="10">
    <source>
        <dbReference type="EMBL" id="TWT72946.1"/>
    </source>
</evidence>
<feature type="site" description="Participates in a stacking interaction with the thymidine ring of dTDP-4-oxo-6-deoxyglucose" evidence="9">
    <location>
        <position position="138"/>
    </location>
</feature>
<evidence type="ECO:0000256" key="1">
    <source>
        <dbReference type="ARBA" id="ARBA00001298"/>
    </source>
</evidence>
<dbReference type="GO" id="GO:0000271">
    <property type="term" value="P:polysaccharide biosynthetic process"/>
    <property type="evidence" value="ECO:0007669"/>
    <property type="project" value="TreeGrafter"/>
</dbReference>
<gene>
    <name evidence="10" type="primary">rfbC_1</name>
    <name evidence="10" type="ORF">CA85_14070</name>
</gene>
<dbReference type="PANTHER" id="PTHR21047">
    <property type="entry name" value="DTDP-6-DEOXY-D-GLUCOSE-3,5 EPIMERASE"/>
    <property type="match status" value="1"/>
</dbReference>
<dbReference type="PANTHER" id="PTHR21047:SF2">
    <property type="entry name" value="THYMIDINE DIPHOSPHO-4-KETO-RHAMNOSE 3,5-EPIMERASE"/>
    <property type="match status" value="1"/>
</dbReference>
<feature type="active site" description="Proton donor" evidence="8">
    <location>
        <position position="132"/>
    </location>
</feature>
<evidence type="ECO:0000256" key="6">
    <source>
        <dbReference type="ARBA" id="ARBA00031424"/>
    </source>
</evidence>
<dbReference type="AlphaFoldDB" id="A0A5C5YB61"/>
<comment type="caution">
    <text evidence="10">The sequence shown here is derived from an EMBL/GenBank/DDBJ whole genome shotgun (WGS) entry which is preliminary data.</text>
</comment>
<dbReference type="OrthoDB" id="9800680at2"/>
<dbReference type="InterPro" id="IPR000888">
    <property type="entry name" value="RmlC-like"/>
</dbReference>
<evidence type="ECO:0000256" key="2">
    <source>
        <dbReference type="ARBA" id="ARBA00001997"/>
    </source>
</evidence>
<dbReference type="Proteomes" id="UP000318053">
    <property type="component" value="Unassembled WGS sequence"/>
</dbReference>
<dbReference type="Gene3D" id="2.60.120.10">
    <property type="entry name" value="Jelly Rolls"/>
    <property type="match status" value="1"/>
</dbReference>
<dbReference type="EC" id="5.1.3.13" evidence="3"/>
<dbReference type="GO" id="GO:0019305">
    <property type="term" value="P:dTDP-rhamnose biosynthetic process"/>
    <property type="evidence" value="ECO:0007669"/>
    <property type="project" value="TreeGrafter"/>
</dbReference>
<dbReference type="GO" id="GO:0008830">
    <property type="term" value="F:dTDP-4-dehydrorhamnose 3,5-epimerase activity"/>
    <property type="evidence" value="ECO:0007669"/>
    <property type="project" value="UniProtKB-EC"/>
</dbReference>
<accession>A0A5C5YB61</accession>
<comment type="catalytic activity">
    <reaction evidence="1">
        <text>dTDP-4-dehydro-6-deoxy-alpha-D-glucose = dTDP-4-dehydro-beta-L-rhamnose</text>
        <dbReference type="Rhea" id="RHEA:16969"/>
        <dbReference type="ChEBI" id="CHEBI:57649"/>
        <dbReference type="ChEBI" id="CHEBI:62830"/>
        <dbReference type="EC" id="5.1.3.13"/>
    </reaction>
</comment>
<evidence type="ECO:0000256" key="5">
    <source>
        <dbReference type="ARBA" id="ARBA00029758"/>
    </source>
</evidence>
<evidence type="ECO:0000256" key="9">
    <source>
        <dbReference type="PIRSR" id="PIRSR600888-3"/>
    </source>
</evidence>
<evidence type="ECO:0000313" key="11">
    <source>
        <dbReference type="Proteomes" id="UP000318053"/>
    </source>
</evidence>
<proteinExistence type="predicted"/>
<sequence>MEIESLPVEGAKLITTDVFCDDRGAFEEAFDYESLSRLGVEFQPNSGCFSYNESPHTLRGMHFQKSPYAQSKLVSCVQGRAWDVIVDLRPQSGTFGRWCGRELVAASGLSVLVPAGCAHGFMTLESGTTIAYLIQGAYRPESGRALSWNDTSIGIEWPCSDPILSAKDAAAPDWNSCEF</sequence>
<organism evidence="10 11">
    <name type="scientific">Allorhodopirellula solitaria</name>
    <dbReference type="NCBI Taxonomy" id="2527987"/>
    <lineage>
        <taxon>Bacteria</taxon>
        <taxon>Pseudomonadati</taxon>
        <taxon>Planctomycetota</taxon>
        <taxon>Planctomycetia</taxon>
        <taxon>Pirellulales</taxon>
        <taxon>Pirellulaceae</taxon>
        <taxon>Allorhodopirellula</taxon>
    </lineage>
</organism>
<dbReference type="InterPro" id="IPR014710">
    <property type="entry name" value="RmlC-like_jellyroll"/>
</dbReference>
<protein>
    <recommendedName>
        <fullName evidence="4">dTDP-4-dehydrorhamnose 3,5-epimerase</fullName>
        <ecNumber evidence="3">5.1.3.13</ecNumber>
    </recommendedName>
    <alternativeName>
        <fullName evidence="6">Thymidine diphospho-4-keto-rhamnose 3,5-epimerase</fullName>
    </alternativeName>
    <alternativeName>
        <fullName evidence="5">dTDP-4-keto-6-deoxyglucose 3,5-epimerase</fullName>
    </alternativeName>
    <alternativeName>
        <fullName evidence="7">dTDP-6-deoxy-D-xylo-4-hexulose 3,5-epimerase</fullName>
    </alternativeName>
</protein>
<dbReference type="CDD" id="cd00438">
    <property type="entry name" value="cupin_RmlC"/>
    <property type="match status" value="1"/>
</dbReference>
<reference evidence="10 11" key="1">
    <citation type="submission" date="2019-02" db="EMBL/GenBank/DDBJ databases">
        <title>Deep-cultivation of Planctomycetes and their phenomic and genomic characterization uncovers novel biology.</title>
        <authorList>
            <person name="Wiegand S."/>
            <person name="Jogler M."/>
            <person name="Boedeker C."/>
            <person name="Pinto D."/>
            <person name="Vollmers J."/>
            <person name="Rivas-Marin E."/>
            <person name="Kohn T."/>
            <person name="Peeters S.H."/>
            <person name="Heuer A."/>
            <person name="Rast P."/>
            <person name="Oberbeckmann S."/>
            <person name="Bunk B."/>
            <person name="Jeske O."/>
            <person name="Meyerdierks A."/>
            <person name="Storesund J.E."/>
            <person name="Kallscheuer N."/>
            <person name="Luecker S."/>
            <person name="Lage O.M."/>
            <person name="Pohl T."/>
            <person name="Merkel B.J."/>
            <person name="Hornburger P."/>
            <person name="Mueller R.-W."/>
            <person name="Bruemmer F."/>
            <person name="Labrenz M."/>
            <person name="Spormann A.M."/>
            <person name="Op Den Camp H."/>
            <person name="Overmann J."/>
            <person name="Amann R."/>
            <person name="Jetten M.S.M."/>
            <person name="Mascher T."/>
            <person name="Medema M.H."/>
            <person name="Devos D.P."/>
            <person name="Kaster A.-K."/>
            <person name="Ovreas L."/>
            <person name="Rohde M."/>
            <person name="Galperin M.Y."/>
            <person name="Jogler C."/>
        </authorList>
    </citation>
    <scope>NUCLEOTIDE SEQUENCE [LARGE SCALE GENOMIC DNA]</scope>
    <source>
        <strain evidence="10 11">CA85</strain>
    </source>
</reference>
<evidence type="ECO:0000256" key="8">
    <source>
        <dbReference type="PIRSR" id="PIRSR600888-1"/>
    </source>
</evidence>
<name>A0A5C5YB61_9BACT</name>
<dbReference type="EMBL" id="SJPK01000003">
    <property type="protein sequence ID" value="TWT72946.1"/>
    <property type="molecule type" value="Genomic_DNA"/>
</dbReference>
<evidence type="ECO:0000256" key="3">
    <source>
        <dbReference type="ARBA" id="ARBA00012098"/>
    </source>
</evidence>
<dbReference type="SUPFAM" id="SSF51182">
    <property type="entry name" value="RmlC-like cupins"/>
    <property type="match status" value="1"/>
</dbReference>
<keyword evidence="11" id="KW-1185">Reference proteome</keyword>
<comment type="function">
    <text evidence="2">Catalyzes the epimerization of the C3' and C5'positions of dTDP-6-deoxy-D-xylo-4-hexulose, forming dTDP-6-deoxy-L-lyxo-4-hexulose.</text>
</comment>